<evidence type="ECO:0000256" key="4">
    <source>
        <dbReference type="ARBA" id="ARBA00022679"/>
    </source>
</evidence>
<evidence type="ECO:0000256" key="6">
    <source>
        <dbReference type="ARBA" id="ARBA00022741"/>
    </source>
</evidence>
<evidence type="ECO:0000259" key="14">
    <source>
        <dbReference type="Pfam" id="PF01467"/>
    </source>
</evidence>
<dbReference type="GO" id="GO:0033785">
    <property type="term" value="F:heptose 7-phosphate kinase activity"/>
    <property type="evidence" value="ECO:0007669"/>
    <property type="project" value="UniProtKB-UniRule"/>
</dbReference>
<dbReference type="GO" id="GO:0097171">
    <property type="term" value="P:ADP-L-glycero-beta-D-manno-heptose biosynthetic process"/>
    <property type="evidence" value="ECO:0007669"/>
    <property type="project" value="UniProtKB-UniPathway"/>
</dbReference>
<dbReference type="PANTHER" id="PTHR46969">
    <property type="entry name" value="BIFUNCTIONAL PROTEIN HLDE"/>
    <property type="match status" value="1"/>
</dbReference>
<keyword evidence="9 12" id="KW-0511">Multifunctional enzyme</keyword>
<accession>A0A1F7SIW6</accession>
<keyword evidence="4 12" id="KW-0808">Transferase</keyword>
<evidence type="ECO:0000256" key="1">
    <source>
        <dbReference type="ARBA" id="ARBA00002319"/>
    </source>
</evidence>
<dbReference type="EC" id="2.7.7.70" evidence="12"/>
<dbReference type="EMBL" id="MGDI01000022">
    <property type="protein sequence ID" value="OGL53715.1"/>
    <property type="molecule type" value="Genomic_DNA"/>
</dbReference>
<comment type="catalytic activity">
    <reaction evidence="11 12">
        <text>D-glycero-beta-D-manno-heptose 1-phosphate + ATP + H(+) = ADP-D-glycero-beta-D-manno-heptose + diphosphate</text>
        <dbReference type="Rhea" id="RHEA:27465"/>
        <dbReference type="ChEBI" id="CHEBI:15378"/>
        <dbReference type="ChEBI" id="CHEBI:30616"/>
        <dbReference type="ChEBI" id="CHEBI:33019"/>
        <dbReference type="ChEBI" id="CHEBI:59967"/>
        <dbReference type="ChEBI" id="CHEBI:61593"/>
        <dbReference type="EC" id="2.7.7.70"/>
    </reaction>
</comment>
<dbReference type="InterPro" id="IPR023030">
    <property type="entry name" value="Bifunc_HldE"/>
</dbReference>
<keyword evidence="6 12" id="KW-0547">Nucleotide-binding</keyword>
<dbReference type="CDD" id="cd01172">
    <property type="entry name" value="RfaE_like"/>
    <property type="match status" value="1"/>
</dbReference>
<evidence type="ECO:0000256" key="7">
    <source>
        <dbReference type="ARBA" id="ARBA00022777"/>
    </source>
</evidence>
<keyword evidence="7 12" id="KW-0418">Kinase</keyword>
<reference evidence="15 16" key="1">
    <citation type="journal article" date="2016" name="Nat. Commun.">
        <title>Thousands of microbial genomes shed light on interconnected biogeochemical processes in an aquifer system.</title>
        <authorList>
            <person name="Anantharaman K."/>
            <person name="Brown C.T."/>
            <person name="Hug L.A."/>
            <person name="Sharon I."/>
            <person name="Castelle C.J."/>
            <person name="Probst A.J."/>
            <person name="Thomas B.C."/>
            <person name="Singh A."/>
            <person name="Wilkins M.J."/>
            <person name="Karaoz U."/>
            <person name="Brodie E.L."/>
            <person name="Williams K.H."/>
            <person name="Hubbard S.S."/>
            <person name="Banfield J.F."/>
        </authorList>
    </citation>
    <scope>NUCLEOTIDE SEQUENCE [LARGE SCALE GENOMIC DNA]</scope>
</reference>
<gene>
    <name evidence="12" type="primary">hldE</name>
    <name evidence="15" type="ORF">A3G31_03135</name>
</gene>
<name>A0A1F7SIW6_9BACT</name>
<dbReference type="EC" id="2.7.1.167" evidence="12"/>
<evidence type="ECO:0000256" key="12">
    <source>
        <dbReference type="HAMAP-Rule" id="MF_01603"/>
    </source>
</evidence>
<dbReference type="InterPro" id="IPR002173">
    <property type="entry name" value="Carboh/pur_kinase_PfkB_CS"/>
</dbReference>
<comment type="similarity">
    <text evidence="12">In the N-terminal section; belongs to the carbohydrate kinase PfkB family.</text>
</comment>
<dbReference type="SUPFAM" id="SSF52374">
    <property type="entry name" value="Nucleotidylyl transferase"/>
    <property type="match status" value="1"/>
</dbReference>
<comment type="function">
    <text evidence="1 12">Catalyzes the phosphorylation of D-glycero-D-manno-heptose 7-phosphate at the C-1 position to selectively form D-glycero-beta-D-manno-heptose-1,7-bisphosphate.</text>
</comment>
<feature type="active site" evidence="12">
    <location>
        <position position="284"/>
    </location>
</feature>
<evidence type="ECO:0000256" key="5">
    <source>
        <dbReference type="ARBA" id="ARBA00022695"/>
    </source>
</evidence>
<dbReference type="UniPathway" id="UPA00958"/>
<comment type="pathway">
    <text evidence="3">Bacterial outer membrane biogenesis; LPS core biosynthesis.</text>
</comment>
<dbReference type="GO" id="GO:0033786">
    <property type="term" value="F:heptose-1-phosphate adenylyltransferase activity"/>
    <property type="evidence" value="ECO:0007669"/>
    <property type="project" value="UniProtKB-UniRule"/>
</dbReference>
<feature type="region of interest" description="Cytidylyltransferase" evidence="12">
    <location>
        <begin position="363"/>
        <end position="497"/>
    </location>
</feature>
<evidence type="ECO:0000313" key="16">
    <source>
        <dbReference type="Proteomes" id="UP000178082"/>
    </source>
</evidence>
<feature type="domain" description="Cytidyltransferase-like" evidence="14">
    <location>
        <begin position="363"/>
        <end position="488"/>
    </location>
</feature>
<dbReference type="InterPro" id="IPR011914">
    <property type="entry name" value="RfaE_dom_II"/>
</dbReference>
<dbReference type="NCBIfam" id="TIGR02199">
    <property type="entry name" value="rfaE_dom_II"/>
    <property type="match status" value="1"/>
</dbReference>
<dbReference type="NCBIfam" id="TIGR00125">
    <property type="entry name" value="cyt_tran_rel"/>
    <property type="match status" value="1"/>
</dbReference>
<sequence>MKKKKMEKLRNLLARRNKIKILVIGDIMLDEYIWGKVDRISPEAPVQIIKVDSRNYALGGAANVAHNLIDIGAKVELCSVVGDDANGNLLKELILRAGIGNKGIFLDSKRKTTLKTRVVAHDQQVVRIDQETTAPVKKEVHEKILSFIDRKIKFFDGVILSDYAKGLLTEDFIAKLMKIFKREKKDVVIDPKGRDYRKYRGATIITPNLKELELASGTELDFSHRTCSDDEIYKASEKIMKKTHCDMLVITRGKDGMSVYRKGEKAVNLKAEAKEVYDVSGAGDTAIAALGFAYFSGVDVINCAKLANIAAGIVVGKVGTAIASKEEILKKIDDFTLVKRLLTDKELPSTVSRLKANNKKIVFTNGCFDILHTGHVFLLQKAKSFGDVLIVGLNNDESVRRLKGEKRPLVSEKERALVLSALDCVDYVVLFSEDTPLRLINEIKPDVLVKGGDYKLREVVGHKEVGAYGGKVELIPIFQGFSTTQLIEKITNKYNNS</sequence>
<keyword evidence="5 12" id="KW-0548">Nucleotidyltransferase</keyword>
<dbReference type="InterPro" id="IPR004821">
    <property type="entry name" value="Cyt_trans-like"/>
</dbReference>
<evidence type="ECO:0000259" key="13">
    <source>
        <dbReference type="Pfam" id="PF00294"/>
    </source>
</evidence>
<dbReference type="FunFam" id="3.40.1190.20:FF:000002">
    <property type="entry name" value="Bifunctional protein HldE"/>
    <property type="match status" value="1"/>
</dbReference>
<feature type="binding site" evidence="12">
    <location>
        <begin position="208"/>
        <end position="211"/>
    </location>
    <ligand>
        <name>ATP</name>
        <dbReference type="ChEBI" id="CHEBI:30616"/>
    </ligand>
</feature>
<evidence type="ECO:0000256" key="9">
    <source>
        <dbReference type="ARBA" id="ARBA00023268"/>
    </source>
</evidence>
<keyword evidence="8 12" id="KW-0067">ATP-binding</keyword>
<dbReference type="NCBIfam" id="TIGR02198">
    <property type="entry name" value="rfaE_dom_I"/>
    <property type="match status" value="1"/>
</dbReference>
<dbReference type="Gene3D" id="3.40.50.620">
    <property type="entry name" value="HUPs"/>
    <property type="match status" value="1"/>
</dbReference>
<dbReference type="Proteomes" id="UP000178082">
    <property type="component" value="Unassembled WGS sequence"/>
</dbReference>
<dbReference type="Pfam" id="PF00294">
    <property type="entry name" value="PfkB"/>
    <property type="match status" value="1"/>
</dbReference>
<proteinExistence type="inferred from homology"/>
<dbReference type="Gene3D" id="3.40.1190.20">
    <property type="match status" value="1"/>
</dbReference>
<comment type="similarity">
    <text evidence="12">In the C-terminal section; belongs to the cytidylyltransferase family.</text>
</comment>
<evidence type="ECO:0000256" key="2">
    <source>
        <dbReference type="ARBA" id="ARBA00003753"/>
    </source>
</evidence>
<evidence type="ECO:0000256" key="8">
    <source>
        <dbReference type="ARBA" id="ARBA00022840"/>
    </source>
</evidence>
<dbReference type="InterPro" id="IPR029056">
    <property type="entry name" value="Ribokinase-like"/>
</dbReference>
<comment type="subunit">
    <text evidence="12">Homodimer.</text>
</comment>
<dbReference type="SUPFAM" id="SSF53613">
    <property type="entry name" value="Ribokinase-like"/>
    <property type="match status" value="1"/>
</dbReference>
<dbReference type="GO" id="GO:0005829">
    <property type="term" value="C:cytosol"/>
    <property type="evidence" value="ECO:0007669"/>
    <property type="project" value="TreeGrafter"/>
</dbReference>
<comment type="catalytic activity">
    <reaction evidence="12">
        <text>D-glycero-beta-D-manno-heptose 7-phosphate + ATP = D-glycero-beta-D-manno-heptose 1,7-bisphosphate + ADP + H(+)</text>
        <dbReference type="Rhea" id="RHEA:27473"/>
        <dbReference type="ChEBI" id="CHEBI:15378"/>
        <dbReference type="ChEBI" id="CHEBI:30616"/>
        <dbReference type="ChEBI" id="CHEBI:60204"/>
        <dbReference type="ChEBI" id="CHEBI:60208"/>
        <dbReference type="ChEBI" id="CHEBI:456216"/>
        <dbReference type="EC" id="2.7.1.167"/>
    </reaction>
</comment>
<dbReference type="PANTHER" id="PTHR46969:SF1">
    <property type="entry name" value="BIFUNCTIONAL PROTEIN HLDE"/>
    <property type="match status" value="1"/>
</dbReference>
<dbReference type="UniPathway" id="UPA00356">
    <property type="reaction ID" value="UER00437"/>
</dbReference>
<comment type="pathway">
    <text evidence="12">Nucleotide-sugar biosynthesis; ADP-L-glycero-beta-D-manno-heptose biosynthesis; ADP-L-glycero-beta-D-manno-heptose from D-glycero-beta-D-manno-heptose 7-phosphate: step 1/4.</text>
</comment>
<organism evidence="15 16">
    <name type="scientific">Candidatus Schekmanbacteria bacterium RIFCSPLOWO2_12_FULL_38_15</name>
    <dbReference type="NCBI Taxonomy" id="1817883"/>
    <lineage>
        <taxon>Bacteria</taxon>
        <taxon>Candidatus Schekmaniibacteriota</taxon>
    </lineage>
</organism>
<evidence type="ECO:0000256" key="11">
    <source>
        <dbReference type="ARBA" id="ARBA00047428"/>
    </source>
</evidence>
<feature type="region of interest" description="Ribokinase" evidence="12">
    <location>
        <begin position="1"/>
        <end position="334"/>
    </location>
</feature>
<dbReference type="InterPro" id="IPR011611">
    <property type="entry name" value="PfkB_dom"/>
</dbReference>
<dbReference type="PROSITE" id="PS00583">
    <property type="entry name" value="PFKB_KINASES_1"/>
    <property type="match status" value="1"/>
</dbReference>
<feature type="domain" description="Carbohydrate kinase PfkB" evidence="13">
    <location>
        <begin position="20"/>
        <end position="323"/>
    </location>
</feature>
<comment type="function">
    <text evidence="2 12">Catalyzes the ADP transfer from ATP to D-glycero-beta-D-manno-heptose 1-phosphate, yielding ADP-D-glycero-beta-D-manno-heptose.</text>
</comment>
<comment type="pathway">
    <text evidence="12">Nucleotide-sugar biosynthesis; ADP-L-glycero-beta-D-manno-heptose biosynthesis; ADP-L-glycero-beta-D-manno-heptose from D-glycero-beta-D-manno-heptose 7-phosphate: step 3/4.</text>
</comment>
<dbReference type="GO" id="GO:0016773">
    <property type="term" value="F:phosphotransferase activity, alcohol group as acceptor"/>
    <property type="evidence" value="ECO:0007669"/>
    <property type="project" value="InterPro"/>
</dbReference>
<dbReference type="HAMAP" id="MF_01603">
    <property type="entry name" value="HldE"/>
    <property type="match status" value="1"/>
</dbReference>
<evidence type="ECO:0000313" key="15">
    <source>
        <dbReference type="EMBL" id="OGL53715.1"/>
    </source>
</evidence>
<dbReference type="Pfam" id="PF01467">
    <property type="entry name" value="CTP_transf_like"/>
    <property type="match status" value="1"/>
</dbReference>
<keyword evidence="10 12" id="KW-0119">Carbohydrate metabolism</keyword>
<comment type="caution">
    <text evidence="15">The sequence shown here is derived from an EMBL/GenBank/DDBJ whole genome shotgun (WGS) entry which is preliminary data.</text>
</comment>
<dbReference type="GO" id="GO:0009244">
    <property type="term" value="P:lipopolysaccharide core region biosynthetic process"/>
    <property type="evidence" value="ECO:0007669"/>
    <property type="project" value="UniProtKB-UniPathway"/>
</dbReference>
<protein>
    <recommendedName>
        <fullName evidence="12">Bifunctional protein HldE</fullName>
    </recommendedName>
    <domain>
        <recommendedName>
            <fullName evidence="12">D-beta-D-heptose 7-phosphate kinase</fullName>
            <ecNumber evidence="12">2.7.1.167</ecNumber>
        </recommendedName>
        <alternativeName>
            <fullName evidence="12">D-beta-D-heptose 7-phosphotransferase</fullName>
        </alternativeName>
        <alternativeName>
            <fullName evidence="12">D-glycero-beta-D-manno-heptose-7-phosphate kinase</fullName>
        </alternativeName>
    </domain>
    <domain>
        <recommendedName>
            <fullName evidence="12">D-beta-D-heptose 1-phosphate adenylyltransferase</fullName>
            <ecNumber evidence="12">2.7.7.70</ecNumber>
        </recommendedName>
        <alternativeName>
            <fullName evidence="12">D-glycero-beta-D-manno-heptose 1-phosphate adenylyltransferase</fullName>
        </alternativeName>
    </domain>
</protein>
<dbReference type="STRING" id="1817883.A3G31_03135"/>
<dbReference type="AlphaFoldDB" id="A0A1F7SIW6"/>
<evidence type="ECO:0000256" key="10">
    <source>
        <dbReference type="ARBA" id="ARBA00023277"/>
    </source>
</evidence>
<dbReference type="GO" id="GO:0005524">
    <property type="term" value="F:ATP binding"/>
    <property type="evidence" value="ECO:0007669"/>
    <property type="project" value="UniProtKB-UniRule"/>
</dbReference>
<evidence type="ECO:0000256" key="3">
    <source>
        <dbReference type="ARBA" id="ARBA00004713"/>
    </source>
</evidence>
<dbReference type="InterPro" id="IPR014729">
    <property type="entry name" value="Rossmann-like_a/b/a_fold"/>
</dbReference>
<dbReference type="InterPro" id="IPR011913">
    <property type="entry name" value="RfaE_dom_I"/>
</dbReference>